<dbReference type="InterPro" id="IPR022272">
    <property type="entry name" value="Lipocalin_CS"/>
</dbReference>
<dbReference type="PaxDb" id="9986-ENSOCUP00000017625"/>
<comment type="similarity">
    <text evidence="2 4">Belongs to the calycin superfamily. Lipocalin family.</text>
</comment>
<dbReference type="InterPro" id="IPR000566">
    <property type="entry name" value="Lipocln_cytosolic_FA-bd_dom"/>
</dbReference>
<evidence type="ECO:0000313" key="7">
    <source>
        <dbReference type="Ensembl" id="ENSOCUP00000017625.1"/>
    </source>
</evidence>
<dbReference type="FunCoup" id="G1TKY1">
    <property type="interactions" value="15"/>
</dbReference>
<evidence type="ECO:0000259" key="6">
    <source>
        <dbReference type="Pfam" id="PF00061"/>
    </source>
</evidence>
<dbReference type="SUPFAM" id="SSF50814">
    <property type="entry name" value="Lipocalins"/>
    <property type="match status" value="1"/>
</dbReference>
<dbReference type="InterPro" id="IPR002448">
    <property type="entry name" value="OBP-like"/>
</dbReference>
<keyword evidence="3" id="KW-0964">Secreted</keyword>
<dbReference type="eggNOG" id="ENOG502TDZD">
    <property type="taxonomic scope" value="Eukaryota"/>
</dbReference>
<comment type="subcellular location">
    <subcellularLocation>
        <location evidence="1">Secreted</location>
    </subcellularLocation>
</comment>
<gene>
    <name evidence="7" type="primary">LOC103347214</name>
</gene>
<dbReference type="SMR" id="G1TKY1"/>
<evidence type="ECO:0000256" key="5">
    <source>
        <dbReference type="SAM" id="SignalP"/>
    </source>
</evidence>
<organism evidence="7 8">
    <name type="scientific">Oryctolagus cuniculus</name>
    <name type="common">Rabbit</name>
    <dbReference type="NCBI Taxonomy" id="9986"/>
    <lineage>
        <taxon>Eukaryota</taxon>
        <taxon>Metazoa</taxon>
        <taxon>Chordata</taxon>
        <taxon>Craniata</taxon>
        <taxon>Vertebrata</taxon>
        <taxon>Euteleostomi</taxon>
        <taxon>Mammalia</taxon>
        <taxon>Eutheria</taxon>
        <taxon>Euarchontoglires</taxon>
        <taxon>Glires</taxon>
        <taxon>Lagomorpha</taxon>
        <taxon>Leporidae</taxon>
        <taxon>Oryctolagus</taxon>
    </lineage>
</organism>
<accession>G1TKY1</accession>
<feature type="chain" id="PRO_5012271643" description="Lipocalin/cytosolic fatty-acid binding domain-containing protein" evidence="5">
    <location>
        <begin position="16"/>
        <end position="167"/>
    </location>
</feature>
<dbReference type="PANTHER" id="PTHR11430">
    <property type="entry name" value="LIPOCALIN"/>
    <property type="match status" value="1"/>
</dbReference>
<dbReference type="GO" id="GO:0036094">
    <property type="term" value="F:small molecule binding"/>
    <property type="evidence" value="ECO:0007669"/>
    <property type="project" value="InterPro"/>
</dbReference>
<evidence type="ECO:0000256" key="4">
    <source>
        <dbReference type="RuleBase" id="RU003695"/>
    </source>
</evidence>
<dbReference type="Bgee" id="ENSOCUG00000027780">
    <property type="expression patterns" value="Expressed in frontal cortex and 1 other cell type or tissue"/>
</dbReference>
<dbReference type="PRINTS" id="PR01173">
    <property type="entry name" value="ODORANTBNDNG"/>
</dbReference>
<evidence type="ECO:0000256" key="3">
    <source>
        <dbReference type="ARBA" id="ARBA00022525"/>
    </source>
</evidence>
<dbReference type="InParanoid" id="G1TKY1"/>
<name>G1TKY1_RABIT</name>
<reference evidence="7" key="3">
    <citation type="submission" date="2025-09" db="UniProtKB">
        <authorList>
            <consortium name="Ensembl"/>
        </authorList>
    </citation>
    <scope>IDENTIFICATION</scope>
    <source>
        <strain evidence="7">Thorbecke</strain>
    </source>
</reference>
<dbReference type="GeneTree" id="ENSGT01050000244868"/>
<dbReference type="Gene3D" id="2.40.128.20">
    <property type="match status" value="1"/>
</dbReference>
<evidence type="ECO:0000256" key="1">
    <source>
        <dbReference type="ARBA" id="ARBA00004613"/>
    </source>
</evidence>
<dbReference type="Proteomes" id="UP000001811">
    <property type="component" value="Unplaced"/>
</dbReference>
<reference evidence="7 8" key="1">
    <citation type="journal article" date="2011" name="Nature">
        <title>A high-resolution map of human evolutionary constraint using 29 mammals.</title>
        <authorList>
            <person name="Lindblad-Toh K."/>
            <person name="Garber M."/>
            <person name="Zuk O."/>
            <person name="Lin M.F."/>
            <person name="Parker B.J."/>
            <person name="Washietl S."/>
            <person name="Kheradpour P."/>
            <person name="Ernst J."/>
            <person name="Jordan G."/>
            <person name="Mauceli E."/>
            <person name="Ward L.D."/>
            <person name="Lowe C.B."/>
            <person name="Holloway A.K."/>
            <person name="Clamp M."/>
            <person name="Gnerre S."/>
            <person name="Alfoldi J."/>
            <person name="Beal K."/>
            <person name="Chang J."/>
            <person name="Clawson H."/>
            <person name="Cuff J."/>
            <person name="Di Palma F."/>
            <person name="Fitzgerald S."/>
            <person name="Flicek P."/>
            <person name="Guttman M."/>
            <person name="Hubisz M.J."/>
            <person name="Jaffe D.B."/>
            <person name="Jungreis I."/>
            <person name="Kent W.J."/>
            <person name="Kostka D."/>
            <person name="Lara M."/>
            <person name="Martins A.L."/>
            <person name="Massingham T."/>
            <person name="Moltke I."/>
            <person name="Raney B.J."/>
            <person name="Rasmussen M.D."/>
            <person name="Robinson J."/>
            <person name="Stark A."/>
            <person name="Vilella A.J."/>
            <person name="Wen J."/>
            <person name="Xie X."/>
            <person name="Zody M.C."/>
            <person name="Baldwin J."/>
            <person name="Bloom T."/>
            <person name="Chin C.W."/>
            <person name="Heiman D."/>
            <person name="Nicol R."/>
            <person name="Nusbaum C."/>
            <person name="Young S."/>
            <person name="Wilkinson J."/>
            <person name="Worley K.C."/>
            <person name="Kovar C.L."/>
            <person name="Muzny D.M."/>
            <person name="Gibbs R.A."/>
            <person name="Cree A."/>
            <person name="Dihn H.H."/>
            <person name="Fowler G."/>
            <person name="Jhangiani S."/>
            <person name="Joshi V."/>
            <person name="Lee S."/>
            <person name="Lewis L.R."/>
            <person name="Nazareth L.V."/>
            <person name="Okwuonu G."/>
            <person name="Santibanez J."/>
            <person name="Warren W.C."/>
            <person name="Mardis E.R."/>
            <person name="Weinstock G.M."/>
            <person name="Wilson R.K."/>
            <person name="Delehaunty K."/>
            <person name="Dooling D."/>
            <person name="Fronik C."/>
            <person name="Fulton L."/>
            <person name="Fulton B."/>
            <person name="Graves T."/>
            <person name="Minx P."/>
            <person name="Sodergren E."/>
            <person name="Birney E."/>
            <person name="Margulies E.H."/>
            <person name="Herrero J."/>
            <person name="Green E.D."/>
            <person name="Haussler D."/>
            <person name="Siepel A."/>
            <person name="Goldman N."/>
            <person name="Pollard K.S."/>
            <person name="Pedersen J.S."/>
            <person name="Lander E.S."/>
            <person name="Kellis M."/>
        </authorList>
    </citation>
    <scope>NUCLEOTIDE SEQUENCE [LARGE SCALE GENOMIC DNA]</scope>
    <source>
        <strain evidence="8">Thorbecke</strain>
    </source>
</reference>
<dbReference type="GO" id="GO:0005549">
    <property type="term" value="F:odorant binding"/>
    <property type="evidence" value="ECO:0007669"/>
    <property type="project" value="TreeGrafter"/>
</dbReference>
<dbReference type="Pfam" id="PF00061">
    <property type="entry name" value="Lipocalin"/>
    <property type="match status" value="1"/>
</dbReference>
<dbReference type="HOGENOM" id="CLU_094061_4_2_1"/>
<protein>
    <recommendedName>
        <fullName evidence="6">Lipocalin/cytosolic fatty-acid binding domain-containing protein</fullName>
    </recommendedName>
</protein>
<dbReference type="Ensembl" id="ENSOCUT00000028521.1">
    <property type="protein sequence ID" value="ENSOCUP00000017625.1"/>
    <property type="gene ID" value="ENSOCUG00000027780.1"/>
</dbReference>
<dbReference type="PANTHER" id="PTHR11430:SF65">
    <property type="entry name" value="ODORANT-BINDING PROTEIN 1A-RELATED"/>
    <property type="match status" value="1"/>
</dbReference>
<dbReference type="OMA" id="WHTISIA"/>
<dbReference type="GO" id="GO:0005615">
    <property type="term" value="C:extracellular space"/>
    <property type="evidence" value="ECO:0007669"/>
    <property type="project" value="TreeGrafter"/>
</dbReference>
<dbReference type="AlphaFoldDB" id="G1TKY1"/>
<keyword evidence="5" id="KW-0732">Signal</keyword>
<evidence type="ECO:0000313" key="8">
    <source>
        <dbReference type="Proteomes" id="UP000001811"/>
    </source>
</evidence>
<sequence>MKALLLALVVGVACADVDPTQVSGPWRTVAIASDNPALTADGGPLRVLLRNIQCDEGCNALTITFFVRENGVCTLHTVVAQRNADDVYATDFEGQNYFKFLEQDNGHIVFLGQNVGADGTVSRITLAAARDQELSDEHLARFTALTEKTGIPRENVDRVAGTDTCPQ</sequence>
<dbReference type="InterPro" id="IPR002345">
    <property type="entry name" value="Lipocalin"/>
</dbReference>
<feature type="domain" description="Lipocalin/cytosolic fatty-acid binding" evidence="6">
    <location>
        <begin position="23"/>
        <end position="160"/>
    </location>
</feature>
<dbReference type="PROSITE" id="PS00213">
    <property type="entry name" value="LIPOCALIN"/>
    <property type="match status" value="1"/>
</dbReference>
<dbReference type="InterPro" id="IPR012674">
    <property type="entry name" value="Calycin"/>
</dbReference>
<keyword evidence="8" id="KW-1185">Reference proteome</keyword>
<reference evidence="7" key="2">
    <citation type="submission" date="2025-08" db="UniProtKB">
        <authorList>
            <consortium name="Ensembl"/>
        </authorList>
    </citation>
    <scope>IDENTIFICATION</scope>
    <source>
        <strain evidence="7">Thorbecke</strain>
    </source>
</reference>
<feature type="signal peptide" evidence="5">
    <location>
        <begin position="1"/>
        <end position="15"/>
    </location>
</feature>
<dbReference type="Allergome" id="498">
    <property type="allergen name" value="Ory c 1"/>
</dbReference>
<proteinExistence type="inferred from homology"/>
<evidence type="ECO:0000256" key="2">
    <source>
        <dbReference type="ARBA" id="ARBA00006889"/>
    </source>
</evidence>